<dbReference type="RefSeq" id="WP_231063058.1">
    <property type="nucleotide sequence ID" value="NZ_JAJNOR010000006.1"/>
</dbReference>
<evidence type="ECO:0000256" key="2">
    <source>
        <dbReference type="ARBA" id="ARBA00001946"/>
    </source>
</evidence>
<reference evidence="10 11" key="1">
    <citation type="submission" date="2021-11" db="EMBL/GenBank/DDBJ databases">
        <title>Lacrimispora sp. nov. NSJ-141 isolated from human feces.</title>
        <authorList>
            <person name="Abdugheni R."/>
        </authorList>
    </citation>
    <scope>NUCLEOTIDE SEQUENCE [LARGE SCALE GENOMIC DNA]</scope>
    <source>
        <strain evidence="10 11">NSJ-141</strain>
    </source>
</reference>
<evidence type="ECO:0000313" key="10">
    <source>
        <dbReference type="EMBL" id="MCD2493199.1"/>
    </source>
</evidence>
<dbReference type="InterPro" id="IPR051547">
    <property type="entry name" value="TDP2-like"/>
</dbReference>
<dbReference type="PANTHER" id="PTHR15822:SF4">
    <property type="entry name" value="TYROSYL-DNA PHOSPHODIESTERASE 2"/>
    <property type="match status" value="1"/>
</dbReference>
<protein>
    <submittedName>
        <fullName evidence="10">Endonuclease</fullName>
    </submittedName>
</protein>
<dbReference type="EMBL" id="JAJNOR010000006">
    <property type="protein sequence ID" value="MCD2493199.1"/>
    <property type="molecule type" value="Genomic_DNA"/>
</dbReference>
<gene>
    <name evidence="10" type="ORF">LQE92_11275</name>
</gene>
<evidence type="ECO:0000256" key="4">
    <source>
        <dbReference type="ARBA" id="ARBA00022723"/>
    </source>
</evidence>
<keyword evidence="6" id="KW-0378">Hydrolase</keyword>
<organism evidence="10 11">
    <name type="scientific">Lientehia hominis</name>
    <dbReference type="NCBI Taxonomy" id="2897778"/>
    <lineage>
        <taxon>Bacteria</taxon>
        <taxon>Bacillati</taxon>
        <taxon>Bacillota</taxon>
        <taxon>Clostridia</taxon>
        <taxon>Lachnospirales</taxon>
        <taxon>Lachnospiraceae</taxon>
        <taxon>Lientehia</taxon>
    </lineage>
</organism>
<evidence type="ECO:0000256" key="8">
    <source>
        <dbReference type="ARBA" id="ARBA00023204"/>
    </source>
</evidence>
<dbReference type="InterPro" id="IPR036691">
    <property type="entry name" value="Endo/exonu/phosph_ase_sf"/>
</dbReference>
<evidence type="ECO:0000256" key="7">
    <source>
        <dbReference type="ARBA" id="ARBA00022842"/>
    </source>
</evidence>
<name>A0AAP2RJ62_9FIRM</name>
<evidence type="ECO:0000256" key="1">
    <source>
        <dbReference type="ARBA" id="ARBA00001936"/>
    </source>
</evidence>
<evidence type="ECO:0000256" key="3">
    <source>
        <dbReference type="ARBA" id="ARBA00022722"/>
    </source>
</evidence>
<keyword evidence="4" id="KW-0479">Metal-binding</keyword>
<proteinExistence type="predicted"/>
<dbReference type="Pfam" id="PF03372">
    <property type="entry name" value="Exo_endo_phos"/>
    <property type="match status" value="1"/>
</dbReference>
<dbReference type="AlphaFoldDB" id="A0AAP2RJ62"/>
<evidence type="ECO:0000256" key="6">
    <source>
        <dbReference type="ARBA" id="ARBA00022801"/>
    </source>
</evidence>
<dbReference type="Proteomes" id="UP001299265">
    <property type="component" value="Unassembled WGS sequence"/>
</dbReference>
<keyword evidence="3" id="KW-0540">Nuclease</keyword>
<dbReference type="GO" id="GO:0046872">
    <property type="term" value="F:metal ion binding"/>
    <property type="evidence" value="ECO:0007669"/>
    <property type="project" value="UniProtKB-KW"/>
</dbReference>
<dbReference type="GO" id="GO:0006281">
    <property type="term" value="P:DNA repair"/>
    <property type="evidence" value="ECO:0007669"/>
    <property type="project" value="UniProtKB-KW"/>
</dbReference>
<feature type="domain" description="Endonuclease/exonuclease/phosphatase" evidence="9">
    <location>
        <begin position="111"/>
        <end position="269"/>
    </location>
</feature>
<comment type="cofactor">
    <cofactor evidence="2">
        <name>Mg(2+)</name>
        <dbReference type="ChEBI" id="CHEBI:18420"/>
    </cofactor>
</comment>
<keyword evidence="5" id="KW-0227">DNA damage</keyword>
<dbReference type="SUPFAM" id="SSF56219">
    <property type="entry name" value="DNase I-like"/>
    <property type="match status" value="1"/>
</dbReference>
<keyword evidence="11" id="KW-1185">Reference proteome</keyword>
<dbReference type="PANTHER" id="PTHR15822">
    <property type="entry name" value="TRAF AND TNF RECEPTOR-ASSOCIATED PROTEIN"/>
    <property type="match status" value="1"/>
</dbReference>
<dbReference type="Gene3D" id="3.60.10.10">
    <property type="entry name" value="Endonuclease/exonuclease/phosphatase"/>
    <property type="match status" value="1"/>
</dbReference>
<comment type="cofactor">
    <cofactor evidence="1">
        <name>Mn(2+)</name>
        <dbReference type="ChEBI" id="CHEBI:29035"/>
    </cofactor>
</comment>
<keyword evidence="7" id="KW-0460">Magnesium</keyword>
<dbReference type="GO" id="GO:0004519">
    <property type="term" value="F:endonuclease activity"/>
    <property type="evidence" value="ECO:0007669"/>
    <property type="project" value="UniProtKB-KW"/>
</dbReference>
<comment type="caution">
    <text evidence="10">The sequence shown here is derived from an EMBL/GenBank/DDBJ whole genome shotgun (WGS) entry which is preliminary data.</text>
</comment>
<dbReference type="InterPro" id="IPR005135">
    <property type="entry name" value="Endo/exonuclease/phosphatase"/>
</dbReference>
<keyword evidence="8" id="KW-0234">DNA repair</keyword>
<dbReference type="GO" id="GO:0016787">
    <property type="term" value="F:hydrolase activity"/>
    <property type="evidence" value="ECO:0007669"/>
    <property type="project" value="UniProtKB-KW"/>
</dbReference>
<evidence type="ECO:0000313" key="11">
    <source>
        <dbReference type="Proteomes" id="UP001299265"/>
    </source>
</evidence>
<sequence length="366" mass="41429">MKTWKVIAKVFGILLLLLAAAAGGYVAYMQFQYYRIEDDQEIDTENNRDDKLRTGVPYTIMTYNMGFGAYSQDYSFFMDTGEMLDGTKTTGKSSRAESREEAMANTEGSIGLLKQENTDFMFVQEVDEKATRSYQIDQVQMLRDAFPEYGSAFACNFHSAYLFYPLLEPHGAVKAGMLTFSKYQIAENTRKQFPVDNSFFTKFTDLDRCFMISRIPLEDGRELLLIQVHLSAYDKGGKIRTKQLETLNQALKEEREKGNYVIVGGDFNHDIAGSIDTFPTEQKIPEWVYQLDDSQLAEGYHFVVAENAEEVPSCRGADIPYEKGVTYTAIVDGFIVSDGILAEAENLDAQFGFSDHNPVKMTFTLD</sequence>
<accession>A0AAP2RJ62</accession>
<keyword evidence="10" id="KW-0255">Endonuclease</keyword>
<evidence type="ECO:0000256" key="5">
    <source>
        <dbReference type="ARBA" id="ARBA00022763"/>
    </source>
</evidence>
<evidence type="ECO:0000259" key="9">
    <source>
        <dbReference type="Pfam" id="PF03372"/>
    </source>
</evidence>